<dbReference type="Proteomes" id="UP000198418">
    <property type="component" value="Unassembled WGS sequence"/>
</dbReference>
<dbReference type="EMBL" id="FYDG01000004">
    <property type="protein sequence ID" value="SNB72215.1"/>
    <property type="molecule type" value="Genomic_DNA"/>
</dbReference>
<protein>
    <submittedName>
        <fullName evidence="1">Uncharacterized protein</fullName>
    </submittedName>
</protein>
<dbReference type="AlphaFoldDB" id="A0A212RIN2"/>
<evidence type="ECO:0000313" key="1">
    <source>
        <dbReference type="EMBL" id="SNB72215.1"/>
    </source>
</evidence>
<dbReference type="RefSeq" id="WP_088520730.1">
    <property type="nucleotide sequence ID" value="NZ_FYDG01000004.1"/>
</dbReference>
<sequence>MAIVGSWKLTLETPFGVQTPTLRIEADGSGGLGSSAGEVPLTDLQVAGDSAEFRAKVPTPMGSFNIGFDVTADGDALSGQFKTPLGSTPLSGVRQA</sequence>
<evidence type="ECO:0000313" key="2">
    <source>
        <dbReference type="Proteomes" id="UP000198418"/>
    </source>
</evidence>
<reference evidence="2" key="1">
    <citation type="submission" date="2017-06" db="EMBL/GenBank/DDBJ databases">
        <authorList>
            <person name="Varghese N."/>
            <person name="Submissions S."/>
        </authorList>
    </citation>
    <scope>NUCLEOTIDE SEQUENCE [LARGE SCALE GENOMIC DNA]</scope>
    <source>
        <strain evidence="2">DSM 137</strain>
    </source>
</reference>
<gene>
    <name evidence="1" type="ORF">SAMN06265338_104293</name>
</gene>
<name>A0A212RIN2_RHOAC</name>
<dbReference type="OrthoDB" id="5145750at2"/>
<organism evidence="1 2">
    <name type="scientific">Rhodoblastus acidophilus</name>
    <name type="common">Rhodopseudomonas acidophila</name>
    <dbReference type="NCBI Taxonomy" id="1074"/>
    <lineage>
        <taxon>Bacteria</taxon>
        <taxon>Pseudomonadati</taxon>
        <taxon>Pseudomonadota</taxon>
        <taxon>Alphaproteobacteria</taxon>
        <taxon>Hyphomicrobiales</taxon>
        <taxon>Rhodoblastaceae</taxon>
        <taxon>Rhodoblastus</taxon>
    </lineage>
</organism>
<proteinExistence type="predicted"/>
<accession>A0A212RIN2</accession>
<keyword evidence="2" id="KW-1185">Reference proteome</keyword>